<dbReference type="InterPro" id="IPR050570">
    <property type="entry name" value="Cell_wall_metabolism_enzyme"/>
</dbReference>
<keyword evidence="2" id="KW-0378">Hydrolase</keyword>
<dbReference type="PANTHER" id="PTHR21666">
    <property type="entry name" value="PEPTIDASE-RELATED"/>
    <property type="match status" value="1"/>
</dbReference>
<dbReference type="PANTHER" id="PTHR21666:SF270">
    <property type="entry name" value="MUREIN HYDROLASE ACTIVATOR ENVC"/>
    <property type="match status" value="1"/>
</dbReference>
<dbReference type="CDD" id="cd12797">
    <property type="entry name" value="M23_peptidase"/>
    <property type="match status" value="1"/>
</dbReference>
<keyword evidence="3" id="KW-1185">Reference proteome</keyword>
<reference evidence="2 3" key="1">
    <citation type="submission" date="2023-09" db="EMBL/GenBank/DDBJ databases">
        <title>Complete Genome and Methylome dissection of Bacillus brevis NEB573 original source of BbsI restriction endonuclease.</title>
        <authorList>
            <person name="Fomenkov A."/>
            <person name="Roberts R.D."/>
        </authorList>
    </citation>
    <scope>NUCLEOTIDE SEQUENCE [LARGE SCALE GENOMIC DNA]</scope>
    <source>
        <strain evidence="2 3">NEB573</strain>
    </source>
</reference>
<dbReference type="Proteomes" id="UP001256827">
    <property type="component" value="Chromosome"/>
</dbReference>
<dbReference type="Gene3D" id="2.70.70.10">
    <property type="entry name" value="Glucose Permease (Domain IIA)"/>
    <property type="match status" value="1"/>
</dbReference>
<accession>A0ABY9T0V6</accession>
<evidence type="ECO:0000313" key="2">
    <source>
        <dbReference type="EMBL" id="WNC13154.1"/>
    </source>
</evidence>
<dbReference type="SUPFAM" id="SSF51261">
    <property type="entry name" value="Duplicated hybrid motif"/>
    <property type="match status" value="1"/>
</dbReference>
<evidence type="ECO:0000259" key="1">
    <source>
        <dbReference type="Pfam" id="PF01551"/>
    </source>
</evidence>
<dbReference type="EC" id="3.4.-.-" evidence="2"/>
<protein>
    <submittedName>
        <fullName evidence="2">M23 family metallopeptidase</fullName>
        <ecNumber evidence="2">3.4.-.-</ecNumber>
    </submittedName>
</protein>
<evidence type="ECO:0000313" key="3">
    <source>
        <dbReference type="Proteomes" id="UP001256827"/>
    </source>
</evidence>
<dbReference type="Pfam" id="PF01551">
    <property type="entry name" value="Peptidase_M23"/>
    <property type="match status" value="1"/>
</dbReference>
<proteinExistence type="predicted"/>
<dbReference type="EMBL" id="CP134050">
    <property type="protein sequence ID" value="WNC13154.1"/>
    <property type="molecule type" value="Genomic_DNA"/>
</dbReference>
<dbReference type="GO" id="GO:0016787">
    <property type="term" value="F:hydrolase activity"/>
    <property type="evidence" value="ECO:0007669"/>
    <property type="project" value="UniProtKB-KW"/>
</dbReference>
<organism evidence="2 3">
    <name type="scientific">Brevibacillus brevis</name>
    <name type="common">Bacillus brevis</name>
    <dbReference type="NCBI Taxonomy" id="1393"/>
    <lineage>
        <taxon>Bacteria</taxon>
        <taxon>Bacillati</taxon>
        <taxon>Bacillota</taxon>
        <taxon>Bacilli</taxon>
        <taxon>Bacillales</taxon>
        <taxon>Paenibacillaceae</taxon>
        <taxon>Brevibacillus</taxon>
    </lineage>
</organism>
<name>A0ABY9T0V6_BREBE</name>
<dbReference type="InterPro" id="IPR016047">
    <property type="entry name" value="M23ase_b-sheet_dom"/>
</dbReference>
<gene>
    <name evidence="2" type="ORF">RGB73_20870</name>
</gene>
<feature type="domain" description="M23ase beta-sheet core" evidence="1">
    <location>
        <begin position="173"/>
        <end position="264"/>
    </location>
</feature>
<dbReference type="InterPro" id="IPR011055">
    <property type="entry name" value="Dup_hybrid_motif"/>
</dbReference>
<dbReference type="RefSeq" id="WP_310764642.1">
    <property type="nucleotide sequence ID" value="NZ_CP134050.1"/>
</dbReference>
<sequence>MIRQDLIKRAAWIPKAFLEGIYTPIYEACSDSFREQLSLEEFSTFSAQFHQEVKQYQELPASIVPWGNAVRYVWVDESGENGMSAAIDANGTILGLRLAHLSRFPETDDAPTKGIYQLPFHGEWFTYWGGANELLNYHYAYPSQRYAFDFLVMRDGYTYAGDPLRNESYFAFGQPILAPAAGKVLKVSDAVLDNELVGAVNERYAAGNFVEIDHGNGEYSLLAHLQHGSVTLKPGDSVEQGQVVGRCGNSGNSSEPHLHYQVSDSSDLLHSKSLPIRFATVPHVIQGMTVQGQKKVDDYV</sequence>